<dbReference type="AlphaFoldDB" id="A0A936TFZ5"/>
<dbReference type="PANTHER" id="PTHR22572">
    <property type="entry name" value="SUGAR-1-PHOSPHATE GUANYL TRANSFERASE"/>
    <property type="match status" value="1"/>
</dbReference>
<feature type="domain" description="Nucleotidyl transferase" evidence="2">
    <location>
        <begin position="3"/>
        <end position="233"/>
    </location>
</feature>
<dbReference type="Pfam" id="PF00483">
    <property type="entry name" value="NTP_transferase"/>
    <property type="match status" value="1"/>
</dbReference>
<dbReference type="Proteomes" id="UP000727993">
    <property type="component" value="Unassembled WGS sequence"/>
</dbReference>
<evidence type="ECO:0000256" key="1">
    <source>
        <dbReference type="ARBA" id="ARBA00007274"/>
    </source>
</evidence>
<organism evidence="4 5">
    <name type="scientific">Candidatus Neomicrothrix subdominans</name>
    <dbReference type="NCBI Taxonomy" id="2954438"/>
    <lineage>
        <taxon>Bacteria</taxon>
        <taxon>Bacillati</taxon>
        <taxon>Actinomycetota</taxon>
        <taxon>Acidimicrobiia</taxon>
        <taxon>Acidimicrobiales</taxon>
        <taxon>Microthrixaceae</taxon>
        <taxon>Candidatus Neomicrothrix</taxon>
    </lineage>
</organism>
<dbReference type="SUPFAM" id="SSF53448">
    <property type="entry name" value="Nucleotide-diphospho-sugar transferases"/>
    <property type="match status" value="1"/>
</dbReference>
<dbReference type="InterPro" id="IPR005835">
    <property type="entry name" value="NTP_transferase_dom"/>
</dbReference>
<proteinExistence type="inferred from homology"/>
<dbReference type="InterPro" id="IPR056729">
    <property type="entry name" value="GMPPB_C"/>
</dbReference>
<sequence length="338" mass="35602">MRAIVLVGGFGTRLRPLTLTLPKQMLPVAHTTMLERVVGGLSEAGVTEVVLSLGYRPDTFVEAYPYGSCAGVTLHYAVEPEPLDTAGAIRFAALEAGLDERFLVVNGDVLTDLDVGALWDHHERCGAEATIALTPVEDPSRFGVVPTRDDHSVIDFVEKPDPGTAPTNYINAGTYVMEPSVIGRIADGRRVSVEREVFPALAGDRTLYALRSDAYWLDAGTPETLLQANLDVLAGKRAFGSDAVHPSARVHPDAVVVDSMIGAESVVEAGARVERSVVFAGSSIGANATVTMSLIGGTATISEGATVADLSVIGFGEKVEPGAVLLGDVRPVKDAWPD</sequence>
<evidence type="ECO:0000313" key="4">
    <source>
        <dbReference type="EMBL" id="MBK9298587.1"/>
    </source>
</evidence>
<dbReference type="Pfam" id="PF25087">
    <property type="entry name" value="GMPPB_C"/>
    <property type="match status" value="1"/>
</dbReference>
<protein>
    <submittedName>
        <fullName evidence="4">NDP-sugar synthase</fullName>
    </submittedName>
</protein>
<evidence type="ECO:0000259" key="3">
    <source>
        <dbReference type="Pfam" id="PF25087"/>
    </source>
</evidence>
<accession>A0A936TFZ5</accession>
<evidence type="ECO:0000313" key="5">
    <source>
        <dbReference type="Proteomes" id="UP000727993"/>
    </source>
</evidence>
<comment type="caution">
    <text evidence="4">The sequence shown here is derived from an EMBL/GenBank/DDBJ whole genome shotgun (WGS) entry which is preliminary data.</text>
</comment>
<dbReference type="CDD" id="cd04181">
    <property type="entry name" value="NTP_transferase"/>
    <property type="match status" value="1"/>
</dbReference>
<reference evidence="4 5" key="1">
    <citation type="submission" date="2020-10" db="EMBL/GenBank/DDBJ databases">
        <title>Connecting structure to function with the recovery of over 1000 high-quality activated sludge metagenome-assembled genomes encoding full-length rRNA genes using long-read sequencing.</title>
        <authorList>
            <person name="Singleton C.M."/>
            <person name="Petriglieri F."/>
            <person name="Kristensen J.M."/>
            <person name="Kirkegaard R.H."/>
            <person name="Michaelsen T.Y."/>
            <person name="Andersen M.H."/>
            <person name="Karst S.M."/>
            <person name="Dueholm M.S."/>
            <person name="Nielsen P.H."/>
            <person name="Albertsen M."/>
        </authorList>
    </citation>
    <scope>NUCLEOTIDE SEQUENCE [LARGE SCALE GENOMIC DNA]</scope>
    <source>
        <strain evidence="4">Lyne_18-Q3-R50-59_MAXAC.006</strain>
    </source>
</reference>
<dbReference type="Gene3D" id="3.90.550.10">
    <property type="entry name" value="Spore Coat Polysaccharide Biosynthesis Protein SpsA, Chain A"/>
    <property type="match status" value="1"/>
</dbReference>
<dbReference type="EMBL" id="JADJZA010000010">
    <property type="protein sequence ID" value="MBK9298587.1"/>
    <property type="molecule type" value="Genomic_DNA"/>
</dbReference>
<feature type="domain" description="Mannose-1-phosphate guanyltransferase C-terminal" evidence="3">
    <location>
        <begin position="243"/>
        <end position="324"/>
    </location>
</feature>
<gene>
    <name evidence="4" type="ORF">IPN02_17530</name>
</gene>
<dbReference type="InterPro" id="IPR029044">
    <property type="entry name" value="Nucleotide-diphossugar_trans"/>
</dbReference>
<name>A0A936TFZ5_9ACTN</name>
<evidence type="ECO:0000259" key="2">
    <source>
        <dbReference type="Pfam" id="PF00483"/>
    </source>
</evidence>
<comment type="similarity">
    <text evidence="1">Belongs to the transferase hexapeptide repeat family.</text>
</comment>
<dbReference type="InterPro" id="IPR050486">
    <property type="entry name" value="Mannose-1P_guanyltransferase"/>
</dbReference>
<dbReference type="Gene3D" id="2.160.10.10">
    <property type="entry name" value="Hexapeptide repeat proteins"/>
    <property type="match status" value="1"/>
</dbReference>